<evidence type="ECO:0000256" key="2">
    <source>
        <dbReference type="SAM" id="Phobius"/>
    </source>
</evidence>
<dbReference type="PANTHER" id="PTHR36819">
    <property type="entry name" value="REGULATOR OF PHOSPHOLIPASE D SRF1"/>
    <property type="match status" value="1"/>
</dbReference>
<evidence type="ECO:0000313" key="4">
    <source>
        <dbReference type="Proteomes" id="UP000313359"/>
    </source>
</evidence>
<feature type="compositionally biased region" description="Low complexity" evidence="1">
    <location>
        <begin position="104"/>
        <end position="113"/>
    </location>
</feature>
<protein>
    <recommendedName>
        <fullName evidence="5">MARVEL domain-containing protein</fullName>
    </recommendedName>
</protein>
<keyword evidence="2" id="KW-1133">Transmembrane helix</keyword>
<dbReference type="GO" id="GO:0000324">
    <property type="term" value="C:fungal-type vacuole"/>
    <property type="evidence" value="ECO:0007669"/>
    <property type="project" value="TreeGrafter"/>
</dbReference>
<name>A0A5C2SUH3_9APHY</name>
<dbReference type="AlphaFoldDB" id="A0A5C2SUH3"/>
<feature type="transmembrane region" description="Helical" evidence="2">
    <location>
        <begin position="333"/>
        <end position="354"/>
    </location>
</feature>
<dbReference type="GO" id="GO:0071944">
    <property type="term" value="C:cell periphery"/>
    <property type="evidence" value="ECO:0007669"/>
    <property type="project" value="TreeGrafter"/>
</dbReference>
<keyword evidence="2" id="KW-0472">Membrane</keyword>
<sequence length="439" mass="48463">MNNDGQQQQQQPPQSASSAATSFRSHSVRSSTRAPPSTIKTYINTAPPWARDEPPSPNENEPSQSARHLPSPHRPSDAASFQSSAPDDPGPSRWWTFARHRPTDSGSIPLSPSSPRPTRRPRDGSRSMSIPWLTASVLRRSQEQQEEEDGEGSPSSQHTATARETDPDPDGSDNGAPPRLSNRSRLRIDMPPTNAPFTLAQTRTPGWDTPWTSAHPNGAGSIVQSTREQGSHHDDEKLTPWQRRRKRLRAYMLYNIYVPLLFRLCNIVLTTAALGIAIKIRLIESRNGVMGALGSSPTLVIIFGSLTLVHVMIAIYLEYFGRPLGLWHTSWKLAYTLFEVVFICTWAAALALSFDNFFTSLIPCASASSISWYSQLPRPALPNGINGFEGGVGDTLCDDQLALICLVGVGLLMYCFNIFIALFRIFEKVKYHPAAMITA</sequence>
<dbReference type="OrthoDB" id="1436450at2759"/>
<accession>A0A5C2SUH3</accession>
<evidence type="ECO:0000313" key="3">
    <source>
        <dbReference type="EMBL" id="RPD64916.1"/>
    </source>
</evidence>
<feature type="compositionally biased region" description="Polar residues" evidence="1">
    <location>
        <begin position="195"/>
        <end position="215"/>
    </location>
</feature>
<dbReference type="Proteomes" id="UP000313359">
    <property type="component" value="Unassembled WGS sequence"/>
</dbReference>
<feature type="transmembrane region" description="Helical" evidence="2">
    <location>
        <begin position="252"/>
        <end position="278"/>
    </location>
</feature>
<gene>
    <name evidence="3" type="ORF">L227DRAFT_571372</name>
</gene>
<proteinExistence type="predicted"/>
<evidence type="ECO:0000256" key="1">
    <source>
        <dbReference type="SAM" id="MobiDB-lite"/>
    </source>
</evidence>
<feature type="transmembrane region" description="Helical" evidence="2">
    <location>
        <begin position="401"/>
        <end position="426"/>
    </location>
</feature>
<dbReference type="EMBL" id="ML122253">
    <property type="protein sequence ID" value="RPD64916.1"/>
    <property type="molecule type" value="Genomic_DNA"/>
</dbReference>
<dbReference type="InterPro" id="IPR037737">
    <property type="entry name" value="Srf1"/>
</dbReference>
<organism evidence="3 4">
    <name type="scientific">Lentinus tigrinus ALCF2SS1-6</name>
    <dbReference type="NCBI Taxonomy" id="1328759"/>
    <lineage>
        <taxon>Eukaryota</taxon>
        <taxon>Fungi</taxon>
        <taxon>Dikarya</taxon>
        <taxon>Basidiomycota</taxon>
        <taxon>Agaricomycotina</taxon>
        <taxon>Agaricomycetes</taxon>
        <taxon>Polyporales</taxon>
        <taxon>Polyporaceae</taxon>
        <taxon>Lentinus</taxon>
    </lineage>
</organism>
<feature type="region of interest" description="Disordered" evidence="1">
    <location>
        <begin position="1"/>
        <end position="237"/>
    </location>
</feature>
<evidence type="ECO:0008006" key="5">
    <source>
        <dbReference type="Google" id="ProtNLM"/>
    </source>
</evidence>
<keyword evidence="4" id="KW-1185">Reference proteome</keyword>
<dbReference type="PANTHER" id="PTHR36819:SF1">
    <property type="entry name" value="REGULATOR OF PHOSPHOLIPASE D SRF1"/>
    <property type="match status" value="1"/>
</dbReference>
<reference evidence="3" key="1">
    <citation type="journal article" date="2018" name="Genome Biol. Evol.">
        <title>Genomics and development of Lentinus tigrinus, a white-rot wood-decaying mushroom with dimorphic fruiting bodies.</title>
        <authorList>
            <person name="Wu B."/>
            <person name="Xu Z."/>
            <person name="Knudson A."/>
            <person name="Carlson A."/>
            <person name="Chen N."/>
            <person name="Kovaka S."/>
            <person name="LaButti K."/>
            <person name="Lipzen A."/>
            <person name="Pennachio C."/>
            <person name="Riley R."/>
            <person name="Schakwitz W."/>
            <person name="Umezawa K."/>
            <person name="Ohm R.A."/>
            <person name="Grigoriev I.V."/>
            <person name="Nagy L.G."/>
            <person name="Gibbons J."/>
            <person name="Hibbett D."/>
        </authorList>
    </citation>
    <scope>NUCLEOTIDE SEQUENCE [LARGE SCALE GENOMIC DNA]</scope>
    <source>
        <strain evidence="3">ALCF2SS1-6</strain>
    </source>
</reference>
<feature type="compositionally biased region" description="Polar residues" evidence="1">
    <location>
        <begin position="21"/>
        <end position="44"/>
    </location>
</feature>
<feature type="compositionally biased region" description="Low complexity" evidence="1">
    <location>
        <begin position="1"/>
        <end position="20"/>
    </location>
</feature>
<feature type="transmembrane region" description="Helical" evidence="2">
    <location>
        <begin position="298"/>
        <end position="321"/>
    </location>
</feature>
<keyword evidence="2" id="KW-0812">Transmembrane</keyword>